<evidence type="ECO:0000256" key="10">
    <source>
        <dbReference type="SAM" id="Phobius"/>
    </source>
</evidence>
<evidence type="ECO:0000256" key="1">
    <source>
        <dbReference type="ARBA" id="ARBA00004477"/>
    </source>
</evidence>
<evidence type="ECO:0000256" key="4">
    <source>
        <dbReference type="ARBA" id="ARBA00022676"/>
    </source>
</evidence>
<dbReference type="EMBL" id="MGAU01000021">
    <property type="protein sequence ID" value="OGK55169.1"/>
    <property type="molecule type" value="Genomic_DNA"/>
</dbReference>
<evidence type="ECO:0000256" key="6">
    <source>
        <dbReference type="ARBA" id="ARBA00022692"/>
    </source>
</evidence>
<feature type="transmembrane region" description="Helical" evidence="10">
    <location>
        <begin position="149"/>
        <end position="166"/>
    </location>
</feature>
<organism evidence="11 12">
    <name type="scientific">Candidatus Roizmanbacteria bacterium RIFCSPLOWO2_01_FULL_45_11</name>
    <dbReference type="NCBI Taxonomy" id="1802070"/>
    <lineage>
        <taxon>Bacteria</taxon>
        <taxon>Candidatus Roizmaniibacteriota</taxon>
    </lineage>
</organism>
<evidence type="ECO:0000256" key="3">
    <source>
        <dbReference type="ARBA" id="ARBA00022502"/>
    </source>
</evidence>
<dbReference type="UniPathway" id="UPA00196"/>
<evidence type="ECO:0008006" key="13">
    <source>
        <dbReference type="Google" id="ProtNLM"/>
    </source>
</evidence>
<sequence>MNKPDKQSNIPMLKYIALWFTIWHVHLELIAWAARKMVPIREGFLGSVPWANFDGLHYLSIAERGYVQFEQAFFPVYPILIRRLGILLHDDFLLAGLLISNICFIGVLILTWKLVIKLFYRRKNRETIARQTIISLLFFPTSYYFGSVYTESLFLLCVLGAWYLLLEHRRILFGIVAGIASGIRLVGAFLGVPVGLIMYMHYLYQSTGDPLLFIHAQPAFGANRTGGDLIILPQVIWRYMKIYTTVPLYQYDYWIAVLEMAIFLFSLVVLWCAWKSKLPRNWIYFSLLSIVMPTLTGTLSSMPRYVLVAFPMFIVLGMMREPYRNQLLGVLYVLFIILTALFVTGHWVA</sequence>
<feature type="transmembrane region" description="Helical" evidence="10">
    <location>
        <begin position="173"/>
        <end position="202"/>
    </location>
</feature>
<dbReference type="GO" id="GO:0006506">
    <property type="term" value="P:GPI anchor biosynthetic process"/>
    <property type="evidence" value="ECO:0007669"/>
    <property type="project" value="UniProtKB-UniPathway"/>
</dbReference>
<reference evidence="11 12" key="1">
    <citation type="journal article" date="2016" name="Nat. Commun.">
        <title>Thousands of microbial genomes shed light on interconnected biogeochemical processes in an aquifer system.</title>
        <authorList>
            <person name="Anantharaman K."/>
            <person name="Brown C.T."/>
            <person name="Hug L.A."/>
            <person name="Sharon I."/>
            <person name="Castelle C.J."/>
            <person name="Probst A.J."/>
            <person name="Thomas B.C."/>
            <person name="Singh A."/>
            <person name="Wilkins M.J."/>
            <person name="Karaoz U."/>
            <person name="Brodie E.L."/>
            <person name="Williams K.H."/>
            <person name="Hubbard S.S."/>
            <person name="Banfield J.F."/>
        </authorList>
    </citation>
    <scope>NUCLEOTIDE SEQUENCE [LARGE SCALE GENOMIC DNA]</scope>
</reference>
<name>A0A1F7JHS2_9BACT</name>
<feature type="transmembrane region" description="Helical" evidence="10">
    <location>
        <begin position="92"/>
        <end position="115"/>
    </location>
</feature>
<keyword evidence="3" id="KW-0337">GPI-anchor biosynthesis</keyword>
<dbReference type="GO" id="GO:0004376">
    <property type="term" value="F:GPI mannosyltransferase activity"/>
    <property type="evidence" value="ECO:0007669"/>
    <property type="project" value="InterPro"/>
</dbReference>
<evidence type="ECO:0000313" key="12">
    <source>
        <dbReference type="Proteomes" id="UP000178486"/>
    </source>
</evidence>
<dbReference type="PANTHER" id="PTHR12468">
    <property type="entry name" value="GPI MANNOSYLTRANSFERASE 2"/>
    <property type="match status" value="1"/>
</dbReference>
<dbReference type="InterPro" id="IPR007315">
    <property type="entry name" value="PIG-V/Gpi18"/>
</dbReference>
<feature type="transmembrane region" description="Helical" evidence="10">
    <location>
        <begin position="12"/>
        <end position="34"/>
    </location>
</feature>
<comment type="subcellular location">
    <subcellularLocation>
        <location evidence="1">Endoplasmic reticulum membrane</location>
        <topology evidence="1">Multi-pass membrane protein</topology>
    </subcellularLocation>
</comment>
<proteinExistence type="predicted"/>
<dbReference type="GO" id="GO:0000009">
    <property type="term" value="F:alpha-1,6-mannosyltransferase activity"/>
    <property type="evidence" value="ECO:0007669"/>
    <property type="project" value="InterPro"/>
</dbReference>
<evidence type="ECO:0000256" key="7">
    <source>
        <dbReference type="ARBA" id="ARBA00022824"/>
    </source>
</evidence>
<dbReference type="GO" id="GO:0031501">
    <property type="term" value="C:mannosyltransferase complex"/>
    <property type="evidence" value="ECO:0007669"/>
    <property type="project" value="TreeGrafter"/>
</dbReference>
<comment type="caution">
    <text evidence="11">The sequence shown here is derived from an EMBL/GenBank/DDBJ whole genome shotgun (WGS) entry which is preliminary data.</text>
</comment>
<keyword evidence="4" id="KW-0328">Glycosyltransferase</keyword>
<protein>
    <recommendedName>
        <fullName evidence="13">Glycosyltransferase RgtA/B/C/D-like domain-containing protein</fullName>
    </recommendedName>
</protein>
<evidence type="ECO:0000313" key="11">
    <source>
        <dbReference type="EMBL" id="OGK55169.1"/>
    </source>
</evidence>
<gene>
    <name evidence="11" type="ORF">A3B56_02780</name>
</gene>
<keyword evidence="7" id="KW-0256">Endoplasmic reticulum</keyword>
<evidence type="ECO:0000256" key="5">
    <source>
        <dbReference type="ARBA" id="ARBA00022679"/>
    </source>
</evidence>
<feature type="transmembrane region" description="Helical" evidence="10">
    <location>
        <begin position="330"/>
        <end position="348"/>
    </location>
</feature>
<dbReference type="GO" id="GO:0016020">
    <property type="term" value="C:membrane"/>
    <property type="evidence" value="ECO:0007669"/>
    <property type="project" value="GOC"/>
</dbReference>
<evidence type="ECO:0000256" key="9">
    <source>
        <dbReference type="ARBA" id="ARBA00023136"/>
    </source>
</evidence>
<accession>A0A1F7JHS2</accession>
<feature type="transmembrane region" description="Helical" evidence="10">
    <location>
        <begin position="281"/>
        <end position="299"/>
    </location>
</feature>
<evidence type="ECO:0000256" key="8">
    <source>
        <dbReference type="ARBA" id="ARBA00022989"/>
    </source>
</evidence>
<keyword evidence="8 10" id="KW-1133">Transmembrane helix</keyword>
<feature type="transmembrane region" description="Helical" evidence="10">
    <location>
        <begin position="253"/>
        <end position="274"/>
    </location>
</feature>
<evidence type="ECO:0000256" key="2">
    <source>
        <dbReference type="ARBA" id="ARBA00004687"/>
    </source>
</evidence>
<comment type="pathway">
    <text evidence="2">Glycolipid biosynthesis; glycosylphosphatidylinositol-anchor biosynthesis.</text>
</comment>
<dbReference type="AlphaFoldDB" id="A0A1F7JHS2"/>
<dbReference type="Proteomes" id="UP000178486">
    <property type="component" value="Unassembled WGS sequence"/>
</dbReference>
<dbReference type="PANTHER" id="PTHR12468:SF2">
    <property type="entry name" value="GPI MANNOSYLTRANSFERASE 2"/>
    <property type="match status" value="1"/>
</dbReference>
<keyword evidence="5" id="KW-0808">Transferase</keyword>
<keyword evidence="9 10" id="KW-0472">Membrane</keyword>
<keyword evidence="6 10" id="KW-0812">Transmembrane</keyword>